<feature type="compositionally biased region" description="Low complexity" evidence="2">
    <location>
        <begin position="88"/>
        <end position="99"/>
    </location>
</feature>
<dbReference type="RefSeq" id="WP_166093577.1">
    <property type="nucleotide sequence ID" value="NZ_CP096251.1"/>
</dbReference>
<proteinExistence type="predicted"/>
<accession>A0A8T5VDE0</accession>
<organism evidence="3 4">
    <name type="scientific">Bradyrhizobium barranii subsp. apii</name>
    <dbReference type="NCBI Taxonomy" id="2819348"/>
    <lineage>
        <taxon>Bacteria</taxon>
        <taxon>Pseudomonadati</taxon>
        <taxon>Pseudomonadota</taxon>
        <taxon>Alphaproteobacteria</taxon>
        <taxon>Hyphomicrobiales</taxon>
        <taxon>Nitrobacteraceae</taxon>
        <taxon>Bradyrhizobium</taxon>
        <taxon>Bradyrhizobium barranii</taxon>
    </lineage>
</organism>
<sequence length="138" mass="14187">MIVRLAGHDGADADAGSNDKAVMTDLLAAQQKATEDLEAIDRAITDQQEQLKAIVNKLASLSSKVDALKNPAPEIAAVPPASPFPDHTTAPPVSTASTARPLKHTPLQKQKQAPRVASPSGPISVGGAPLDIAPGNPH</sequence>
<evidence type="ECO:0000313" key="3">
    <source>
        <dbReference type="EMBL" id="UPT84656.1"/>
    </source>
</evidence>
<reference evidence="3" key="2">
    <citation type="submission" date="2022-04" db="EMBL/GenBank/DDBJ databases">
        <authorList>
            <person name="Bromfield E.S.P."/>
            <person name="Cloutier S."/>
        </authorList>
    </citation>
    <scope>NUCLEOTIDE SEQUENCE</scope>
    <source>
        <strain evidence="3">1S5</strain>
    </source>
</reference>
<name>A0A8T5VDE0_9BRAD</name>
<dbReference type="EMBL" id="CP096255">
    <property type="protein sequence ID" value="UPT84656.1"/>
    <property type="molecule type" value="Genomic_DNA"/>
</dbReference>
<protein>
    <submittedName>
        <fullName evidence="3">Uncharacterized protein</fullName>
    </submittedName>
</protein>
<feature type="coiled-coil region" evidence="1">
    <location>
        <begin position="30"/>
        <end position="64"/>
    </location>
</feature>
<evidence type="ECO:0000313" key="4">
    <source>
        <dbReference type="Proteomes" id="UP000551709"/>
    </source>
</evidence>
<gene>
    <name evidence="3" type="ORF">HAP41_0000030440</name>
</gene>
<dbReference type="AlphaFoldDB" id="A0A8T5VDE0"/>
<evidence type="ECO:0000256" key="2">
    <source>
        <dbReference type="SAM" id="MobiDB-lite"/>
    </source>
</evidence>
<evidence type="ECO:0000256" key="1">
    <source>
        <dbReference type="SAM" id="Coils"/>
    </source>
</evidence>
<dbReference type="Proteomes" id="UP000551709">
    <property type="component" value="Chromosome"/>
</dbReference>
<feature type="region of interest" description="Disordered" evidence="2">
    <location>
        <begin position="75"/>
        <end position="138"/>
    </location>
</feature>
<keyword evidence="1" id="KW-0175">Coiled coil</keyword>
<reference evidence="3" key="1">
    <citation type="journal article" date="2017" name="Syst. Appl. Microbiol.">
        <title>Soybeans inoculated with root zone soils of Canadian native legumes harbour diverse and novel Bradyrhizobium spp. that possess agricultural potential.</title>
        <authorList>
            <person name="Bromfield E.S.P."/>
            <person name="Cloutier S."/>
            <person name="Tambong J.T."/>
            <person name="Tran Thi T.V."/>
        </authorList>
    </citation>
    <scope>NUCLEOTIDE SEQUENCE</scope>
    <source>
        <strain evidence="3">1S5</strain>
    </source>
</reference>